<keyword evidence="2" id="KW-1185">Reference proteome</keyword>
<gene>
    <name evidence="1" type="ORF">NIG5292_02513</name>
</gene>
<name>A0A0U1NNZ2_9RHOB</name>
<sequence>MRFSSSKTAQLKPSGRAHSDLLLCQLQMIDQGREIPRHLEQYSVLGEVIQVHLIDGGQNHLQLLYQMVKLRFRL</sequence>
<dbReference type="AlphaFoldDB" id="A0A0U1NNZ2"/>
<accession>A0A0U1NNZ2</accession>
<reference evidence="1 2" key="1">
    <citation type="submission" date="2015-04" db="EMBL/GenBank/DDBJ databases">
        <authorList>
            <person name="Syromyatnikov M.Y."/>
            <person name="Popov V.N."/>
        </authorList>
    </citation>
    <scope>NUCLEOTIDE SEQUENCE [LARGE SCALE GENOMIC DNA]</scope>
    <source>
        <strain evidence="1 2">CECT 5292</strain>
    </source>
</reference>
<proteinExistence type="predicted"/>
<organism evidence="1 2">
    <name type="scientific">Nereida ignava</name>
    <dbReference type="NCBI Taxonomy" id="282199"/>
    <lineage>
        <taxon>Bacteria</taxon>
        <taxon>Pseudomonadati</taxon>
        <taxon>Pseudomonadota</taxon>
        <taxon>Alphaproteobacteria</taxon>
        <taxon>Rhodobacterales</taxon>
        <taxon>Roseobacteraceae</taxon>
        <taxon>Nereida</taxon>
    </lineage>
</organism>
<protein>
    <submittedName>
        <fullName evidence="1">Uncharacterized protein</fullName>
    </submittedName>
</protein>
<evidence type="ECO:0000313" key="1">
    <source>
        <dbReference type="EMBL" id="CRK76450.1"/>
    </source>
</evidence>
<evidence type="ECO:0000313" key="2">
    <source>
        <dbReference type="Proteomes" id="UP000048949"/>
    </source>
</evidence>
<dbReference type="Proteomes" id="UP000048949">
    <property type="component" value="Unassembled WGS sequence"/>
</dbReference>
<dbReference type="EMBL" id="CVQV01000020">
    <property type="protein sequence ID" value="CRK76450.1"/>
    <property type="molecule type" value="Genomic_DNA"/>
</dbReference>